<feature type="compositionally biased region" description="Low complexity" evidence="2">
    <location>
        <begin position="79"/>
        <end position="88"/>
    </location>
</feature>
<accession>A0A2H3CD35</accession>
<feature type="region of interest" description="Disordered" evidence="2">
    <location>
        <begin position="1"/>
        <end position="166"/>
    </location>
</feature>
<feature type="region of interest" description="Disordered" evidence="2">
    <location>
        <begin position="314"/>
        <end position="333"/>
    </location>
</feature>
<evidence type="ECO:0000313" key="3">
    <source>
        <dbReference type="EMBL" id="PBK81009.1"/>
    </source>
</evidence>
<reference evidence="4" key="1">
    <citation type="journal article" date="2017" name="Nat. Ecol. Evol.">
        <title>Genome expansion and lineage-specific genetic innovations in the forest pathogenic fungi Armillaria.</title>
        <authorList>
            <person name="Sipos G."/>
            <person name="Prasanna A.N."/>
            <person name="Walter M.C."/>
            <person name="O'Connor E."/>
            <person name="Balint B."/>
            <person name="Krizsan K."/>
            <person name="Kiss B."/>
            <person name="Hess J."/>
            <person name="Varga T."/>
            <person name="Slot J."/>
            <person name="Riley R."/>
            <person name="Boka B."/>
            <person name="Rigling D."/>
            <person name="Barry K."/>
            <person name="Lee J."/>
            <person name="Mihaltcheva S."/>
            <person name="LaButti K."/>
            <person name="Lipzen A."/>
            <person name="Waldron R."/>
            <person name="Moloney N.M."/>
            <person name="Sperisen C."/>
            <person name="Kredics L."/>
            <person name="Vagvoelgyi C."/>
            <person name="Patrignani A."/>
            <person name="Fitzpatrick D."/>
            <person name="Nagy I."/>
            <person name="Doyle S."/>
            <person name="Anderson J.B."/>
            <person name="Grigoriev I.V."/>
            <person name="Gueldener U."/>
            <person name="Muensterkoetter M."/>
            <person name="Nagy L.G."/>
        </authorList>
    </citation>
    <scope>NUCLEOTIDE SEQUENCE [LARGE SCALE GENOMIC DNA]</scope>
    <source>
        <strain evidence="4">Ar21-2</strain>
    </source>
</reference>
<evidence type="ECO:0000313" key="4">
    <source>
        <dbReference type="Proteomes" id="UP000217790"/>
    </source>
</evidence>
<dbReference type="CDD" id="cd06503">
    <property type="entry name" value="ATP-synt_Fo_b"/>
    <property type="match status" value="1"/>
</dbReference>
<evidence type="ECO:0000256" key="1">
    <source>
        <dbReference type="SAM" id="Coils"/>
    </source>
</evidence>
<feature type="region of interest" description="Disordered" evidence="2">
    <location>
        <begin position="347"/>
        <end position="409"/>
    </location>
</feature>
<protein>
    <submittedName>
        <fullName evidence="3">Uncharacterized protein</fullName>
    </submittedName>
</protein>
<evidence type="ECO:0000256" key="2">
    <source>
        <dbReference type="SAM" id="MobiDB-lite"/>
    </source>
</evidence>
<name>A0A2H3CD35_ARMGA</name>
<feature type="compositionally biased region" description="Polar residues" evidence="2">
    <location>
        <begin position="12"/>
        <end position="21"/>
    </location>
</feature>
<keyword evidence="1" id="KW-0175">Coiled coil</keyword>
<feature type="compositionally biased region" description="Basic and acidic residues" evidence="2">
    <location>
        <begin position="315"/>
        <end position="333"/>
    </location>
</feature>
<organism evidence="3 4">
    <name type="scientific">Armillaria gallica</name>
    <name type="common">Bulbous honey fungus</name>
    <name type="synonym">Armillaria bulbosa</name>
    <dbReference type="NCBI Taxonomy" id="47427"/>
    <lineage>
        <taxon>Eukaryota</taxon>
        <taxon>Fungi</taxon>
        <taxon>Dikarya</taxon>
        <taxon>Basidiomycota</taxon>
        <taxon>Agaricomycotina</taxon>
        <taxon>Agaricomycetes</taxon>
        <taxon>Agaricomycetidae</taxon>
        <taxon>Agaricales</taxon>
        <taxon>Marasmiineae</taxon>
        <taxon>Physalacriaceae</taxon>
        <taxon>Armillaria</taxon>
    </lineage>
</organism>
<dbReference type="AlphaFoldDB" id="A0A2H3CD35"/>
<sequence length="631" mass="68125">MFAGWKLGKPTLGQSTYSQTGPGIEHSDSNHTYPPLPDSSASSTPFGQTGPGLPGQFPNQMIHGNPSCPHAHSEPPSYPSQHYSSPAPCENPSKALPPEEHRSGLTIRVPSLAKRGGRESSEAAEDAGSEALVQKILTDPHGYESEPGLDRRMGGGGGRQREKRQGMRALNRVLSQDNPLSKITTSQGARNLTRVISQDDTCSKSRIVQLQAQLEGARQKQSQTEAELQKVTAEAGIATAKAAASVESSKEGELQERIAQEAHEKRLQELEYVAAQTREEAERSKEEALQEWVAREAREKRLQELELVVAQMTEEAERSKEEARKEQVAREAREKQLRELESALAVARTNQDRSGMGVGEAPVDPALSPLHSSGGGAGEPGPTVRRGREDVDMAGGEAQERSLGAESSAVELQLGTIQLDEDVKMAGDEHKHDVDNEGGGSAKPRTLELRINRSMKMKGKGIVGGRKSRAGGGPHLYLLSEPASTPRHATPPHLPIQPASMPNDINRLSSLRTPSNSPFHQMPNAATSPLAVNLFQRASPSDEVMQPANDPQVDQKPTVEGNRLAFPVSRCGNDSNGAPDSHGDAQPPSATQTLDMHAIAAQLESMKAMWAMNTQLIMELQQEYAGRRPSH</sequence>
<keyword evidence="4" id="KW-1185">Reference proteome</keyword>
<feature type="region of interest" description="Disordered" evidence="2">
    <location>
        <begin position="568"/>
        <end position="590"/>
    </location>
</feature>
<proteinExistence type="predicted"/>
<feature type="compositionally biased region" description="Basic and acidic residues" evidence="2">
    <location>
        <begin position="141"/>
        <end position="165"/>
    </location>
</feature>
<feature type="coiled-coil region" evidence="1">
    <location>
        <begin position="207"/>
        <end position="234"/>
    </location>
</feature>
<dbReference type="Proteomes" id="UP000217790">
    <property type="component" value="Unassembled WGS sequence"/>
</dbReference>
<dbReference type="EMBL" id="KZ293737">
    <property type="protein sequence ID" value="PBK81009.1"/>
    <property type="molecule type" value="Genomic_DNA"/>
</dbReference>
<feature type="region of interest" description="Disordered" evidence="2">
    <location>
        <begin position="428"/>
        <end position="490"/>
    </location>
</feature>
<gene>
    <name evidence="3" type="ORF">ARMGADRAFT_1091752</name>
</gene>
<dbReference type="InParanoid" id="A0A2H3CD35"/>